<keyword evidence="3" id="KW-1185">Reference proteome</keyword>
<keyword evidence="1" id="KW-1133">Transmembrane helix</keyword>
<evidence type="ECO:0000313" key="3">
    <source>
        <dbReference type="Proteomes" id="UP001151532"/>
    </source>
</evidence>
<dbReference type="AlphaFoldDB" id="A0A9Q0ULH0"/>
<keyword evidence="1" id="KW-0472">Membrane</keyword>
<evidence type="ECO:0000256" key="1">
    <source>
        <dbReference type="SAM" id="Phobius"/>
    </source>
</evidence>
<keyword evidence="1" id="KW-0812">Transmembrane</keyword>
<sequence>MKQKQGCSSFTFICDFTIAVILTPASAILFRIKE</sequence>
<reference evidence="2" key="1">
    <citation type="submission" date="2022-11" db="EMBL/GenBank/DDBJ databases">
        <authorList>
            <person name="Hyden B.L."/>
            <person name="Feng K."/>
            <person name="Yates T."/>
            <person name="Jawdy S."/>
            <person name="Smart L.B."/>
            <person name="Muchero W."/>
        </authorList>
    </citation>
    <scope>NUCLEOTIDE SEQUENCE</scope>
    <source>
        <tissue evidence="2">Shoot tip</tissue>
    </source>
</reference>
<protein>
    <submittedName>
        <fullName evidence="2">Uncharacterized protein</fullName>
    </submittedName>
</protein>
<dbReference type="Proteomes" id="UP001151532">
    <property type="component" value="Chromosome 18"/>
</dbReference>
<dbReference type="EMBL" id="JAPFFK010000012">
    <property type="protein sequence ID" value="KAJ6732123.1"/>
    <property type="molecule type" value="Genomic_DNA"/>
</dbReference>
<comment type="caution">
    <text evidence="2">The sequence shown here is derived from an EMBL/GenBank/DDBJ whole genome shotgun (WGS) entry which is preliminary data.</text>
</comment>
<organism evidence="2 3">
    <name type="scientific">Salix purpurea</name>
    <name type="common">Purple osier willow</name>
    <dbReference type="NCBI Taxonomy" id="77065"/>
    <lineage>
        <taxon>Eukaryota</taxon>
        <taxon>Viridiplantae</taxon>
        <taxon>Streptophyta</taxon>
        <taxon>Embryophyta</taxon>
        <taxon>Tracheophyta</taxon>
        <taxon>Spermatophyta</taxon>
        <taxon>Magnoliopsida</taxon>
        <taxon>eudicotyledons</taxon>
        <taxon>Gunneridae</taxon>
        <taxon>Pentapetalae</taxon>
        <taxon>rosids</taxon>
        <taxon>fabids</taxon>
        <taxon>Malpighiales</taxon>
        <taxon>Salicaceae</taxon>
        <taxon>Saliceae</taxon>
        <taxon>Salix</taxon>
    </lineage>
</organism>
<gene>
    <name evidence="2" type="ORF">OIU79_003277</name>
</gene>
<accession>A0A9Q0ULH0</accession>
<reference evidence="2" key="2">
    <citation type="journal article" date="2023" name="Int. J. Mol. Sci.">
        <title>De Novo Assembly and Annotation of 11 Diverse Shrub Willow (Salix) Genomes Reveals Novel Gene Organization in Sex-Linked Regions.</title>
        <authorList>
            <person name="Hyden B."/>
            <person name="Feng K."/>
            <person name="Yates T.B."/>
            <person name="Jawdy S."/>
            <person name="Cereghino C."/>
            <person name="Smart L.B."/>
            <person name="Muchero W."/>
        </authorList>
    </citation>
    <scope>NUCLEOTIDE SEQUENCE</scope>
    <source>
        <tissue evidence="2">Shoot tip</tissue>
    </source>
</reference>
<name>A0A9Q0ULH0_SALPP</name>
<proteinExistence type="predicted"/>
<evidence type="ECO:0000313" key="2">
    <source>
        <dbReference type="EMBL" id="KAJ6732123.1"/>
    </source>
</evidence>
<feature type="transmembrane region" description="Helical" evidence="1">
    <location>
        <begin position="12"/>
        <end position="32"/>
    </location>
</feature>